<gene>
    <name evidence="2" type="ORF">MILUP08_40127</name>
</gene>
<proteinExistence type="predicted"/>
<comment type="caution">
    <text evidence="2">The sequence shown here is derived from an EMBL/GenBank/DDBJ whole genome shotgun (WGS) entry which is preliminary data.</text>
</comment>
<organism evidence="2 3">
    <name type="scientific">Micromonospora lupini str. Lupac 08</name>
    <dbReference type="NCBI Taxonomy" id="1150864"/>
    <lineage>
        <taxon>Bacteria</taxon>
        <taxon>Bacillati</taxon>
        <taxon>Actinomycetota</taxon>
        <taxon>Actinomycetes</taxon>
        <taxon>Micromonosporales</taxon>
        <taxon>Micromonosporaceae</taxon>
        <taxon>Micromonospora</taxon>
    </lineage>
</organism>
<feature type="compositionally biased region" description="Polar residues" evidence="1">
    <location>
        <begin position="1"/>
        <end position="20"/>
    </location>
</feature>
<evidence type="ECO:0000313" key="2">
    <source>
        <dbReference type="EMBL" id="CCH22246.1"/>
    </source>
</evidence>
<sequence>MEDNGTESGWNAQARNSAGVGSTGLAKPWNVDSCTLTGQPSALARVWQRCLRTVAAGAKR</sequence>
<name>I0LEJ9_9ACTN</name>
<feature type="region of interest" description="Disordered" evidence="1">
    <location>
        <begin position="1"/>
        <end position="22"/>
    </location>
</feature>
<reference evidence="3" key="1">
    <citation type="journal article" date="2012" name="J. Bacteriol.">
        <title>Genome Sequence of Micromonospora lupini Lupac 08, Isolated from Root Nodules of Lupinus angustifolius.</title>
        <authorList>
            <person name="Alonso-Vega P."/>
            <person name="Normand P."/>
            <person name="Bacigalupe R."/>
            <person name="Pujic P."/>
            <person name="Lajus A."/>
            <person name="Vallenet D."/>
            <person name="Carro L."/>
            <person name="Coll P."/>
            <person name="Trujillo M.E."/>
        </authorList>
    </citation>
    <scope>NUCLEOTIDE SEQUENCE [LARGE SCALE GENOMIC DNA]</scope>
    <source>
        <strain evidence="3">Lupac 08</strain>
    </source>
</reference>
<dbReference type="AlphaFoldDB" id="I0LEJ9"/>
<dbReference type="Proteomes" id="UP000003448">
    <property type="component" value="Unassembled WGS sequence"/>
</dbReference>
<evidence type="ECO:0000256" key="1">
    <source>
        <dbReference type="SAM" id="MobiDB-lite"/>
    </source>
</evidence>
<dbReference type="EMBL" id="CAIE01000049">
    <property type="protein sequence ID" value="CCH22246.1"/>
    <property type="molecule type" value="Genomic_DNA"/>
</dbReference>
<accession>I0LEJ9</accession>
<protein>
    <submittedName>
        <fullName evidence="2">Uncharacterized protein</fullName>
    </submittedName>
</protein>
<evidence type="ECO:0000313" key="3">
    <source>
        <dbReference type="Proteomes" id="UP000003448"/>
    </source>
</evidence>
<keyword evidence="3" id="KW-1185">Reference proteome</keyword>